<comment type="caution">
    <text evidence="2">The sequence shown here is derived from an EMBL/GenBank/DDBJ whole genome shotgun (WGS) entry which is preliminary data.</text>
</comment>
<evidence type="ECO:0000313" key="3">
    <source>
        <dbReference type="Proteomes" id="UP000030993"/>
    </source>
</evidence>
<dbReference type="InterPro" id="IPR013046">
    <property type="entry name" value="GpV/Gp45"/>
</dbReference>
<dbReference type="AlphaFoldDB" id="A0A0B2K158"/>
<dbReference type="STRING" id="82374.NZ47_04245"/>
<dbReference type="EMBL" id="JSCE01000085">
    <property type="protein sequence ID" value="KHM52551.1"/>
    <property type="molecule type" value="Genomic_DNA"/>
</dbReference>
<dbReference type="Gene3D" id="2.40.50.230">
    <property type="entry name" value="Gp5 N-terminal domain"/>
    <property type="match status" value="1"/>
</dbReference>
<feature type="domain" description="Gp5/Type VI secretion system Vgr protein OB-fold" evidence="1">
    <location>
        <begin position="14"/>
        <end position="86"/>
    </location>
</feature>
<reference evidence="2 3" key="1">
    <citation type="journal article" date="2013" name="PLoS ONE">
        <title>Identification and characterization of three novel lipases belonging to families II and V from Anaerovibrio lipolyticus 5ST.</title>
        <authorList>
            <person name="Prive F."/>
            <person name="Kaderbhai N.N."/>
            <person name="Girdwood S."/>
            <person name="Worgan H.J."/>
            <person name="Pinloche E."/>
            <person name="Scollan N.D."/>
            <person name="Huws S.A."/>
            <person name="Newbold C.J."/>
        </authorList>
    </citation>
    <scope>NUCLEOTIDE SEQUENCE [LARGE SCALE GENOMIC DNA]</scope>
    <source>
        <strain evidence="2 3">5S</strain>
    </source>
</reference>
<protein>
    <recommendedName>
        <fullName evidence="1">Gp5/Type VI secretion system Vgr protein OB-fold domain-containing protein</fullName>
    </recommendedName>
</protein>
<evidence type="ECO:0000313" key="2">
    <source>
        <dbReference type="EMBL" id="KHM52551.1"/>
    </source>
</evidence>
<dbReference type="InterPro" id="IPR037026">
    <property type="entry name" value="Vgr_OB-fold_dom_sf"/>
</dbReference>
<organism evidence="2 3">
    <name type="scientific">Anaerovibrio lipolyticus</name>
    <dbReference type="NCBI Taxonomy" id="82374"/>
    <lineage>
        <taxon>Bacteria</taxon>
        <taxon>Bacillati</taxon>
        <taxon>Bacillota</taxon>
        <taxon>Negativicutes</taxon>
        <taxon>Selenomonadales</taxon>
        <taxon>Selenomonadaceae</taxon>
        <taxon>Anaerovibrio</taxon>
    </lineage>
</organism>
<proteinExistence type="predicted"/>
<keyword evidence="3" id="KW-1185">Reference proteome</keyword>
<dbReference type="Pfam" id="PF04717">
    <property type="entry name" value="Phage_base_V"/>
    <property type="match status" value="1"/>
</dbReference>
<dbReference type="Proteomes" id="UP000030993">
    <property type="component" value="Unassembled WGS sequence"/>
</dbReference>
<accession>A0A0B2K158</accession>
<dbReference type="NCBIfam" id="TIGR01644">
    <property type="entry name" value="phage_P2_V"/>
    <property type="match status" value="1"/>
</dbReference>
<dbReference type="Gene3D" id="6.20.150.10">
    <property type="match status" value="1"/>
</dbReference>
<gene>
    <name evidence="2" type="ORF">NZ47_04245</name>
</gene>
<sequence>MATDVERALRGMVRTGTVSAVFPSEGMARVVFDDKDETTSPKLHIVHRFSGKNKDYWVPDIGDQVLCIFANNDTNFSTGWILGSYFTQKQPPQVANPDIMRLDFFDGSYFEYNRKTNSLKINVVGNITINGARIDLN</sequence>
<evidence type="ECO:0000259" key="1">
    <source>
        <dbReference type="Pfam" id="PF04717"/>
    </source>
</evidence>
<dbReference type="RefSeq" id="WP_039206773.1">
    <property type="nucleotide sequence ID" value="NZ_JSCE01000085.1"/>
</dbReference>
<name>A0A0B2K158_9FIRM</name>
<dbReference type="InterPro" id="IPR006531">
    <property type="entry name" value="Gp5/Vgr_OB"/>
</dbReference>